<keyword evidence="4" id="KW-1185">Reference proteome</keyword>
<dbReference type="OrthoDB" id="345402at2"/>
<feature type="transmembrane region" description="Helical" evidence="1">
    <location>
        <begin position="12"/>
        <end position="32"/>
    </location>
</feature>
<dbReference type="Proteomes" id="UP000004816">
    <property type="component" value="Unassembled WGS sequence"/>
</dbReference>
<comment type="caution">
    <text evidence="3">The sequence shown here is derived from an EMBL/GenBank/DDBJ whole genome shotgun (WGS) entry which is preliminary data.</text>
</comment>
<keyword evidence="1" id="KW-1133">Transmembrane helix</keyword>
<dbReference type="EMBL" id="ACZI02000001">
    <property type="protein sequence ID" value="EFV11771.1"/>
    <property type="molecule type" value="Genomic_DNA"/>
</dbReference>
<keyword evidence="1" id="KW-0472">Membrane</keyword>
<accession>E5XV66</accession>
<evidence type="ECO:0000256" key="1">
    <source>
        <dbReference type="SAM" id="Phobius"/>
    </source>
</evidence>
<name>E5XV66_SEGRC</name>
<dbReference type="STRING" id="679197.HMPREF9336_03388"/>
<reference evidence="3 4" key="1">
    <citation type="journal article" date="2011" name="Stand. Genomic Sci.">
        <title>High quality draft genome sequence of Segniliparus rugosus CDC 945(T)= (ATCC BAA-974(T)).</title>
        <authorList>
            <person name="Earl A.M."/>
            <person name="Desjardins C.A."/>
            <person name="Fitzgerald M.G."/>
            <person name="Arachchi H.M."/>
            <person name="Zeng Q."/>
            <person name="Mehta T."/>
            <person name="Griggs A."/>
            <person name="Birren B.W."/>
            <person name="Toney N.C."/>
            <person name="Carr J."/>
            <person name="Posey J."/>
            <person name="Butler W.R."/>
        </authorList>
    </citation>
    <scope>NUCLEOTIDE SEQUENCE [LARGE SCALE GENOMIC DNA]</scope>
    <source>
        <strain evidence="4">ATCC BAA-974 / DSM 45345 / CCUG 50838 / CIP 108380 / JCM 13579 / CDC 945</strain>
    </source>
</reference>
<proteinExistence type="predicted"/>
<feature type="domain" description="DUF4395" evidence="2">
    <location>
        <begin position="9"/>
        <end position="151"/>
    </location>
</feature>
<dbReference type="Pfam" id="PF14340">
    <property type="entry name" value="DUF4395"/>
    <property type="match status" value="1"/>
</dbReference>
<evidence type="ECO:0000259" key="2">
    <source>
        <dbReference type="Pfam" id="PF14340"/>
    </source>
</evidence>
<dbReference type="RefSeq" id="WP_007472352.1">
    <property type="nucleotide sequence ID" value="NZ_KI391953.1"/>
</dbReference>
<feature type="transmembrane region" description="Helical" evidence="1">
    <location>
        <begin position="38"/>
        <end position="57"/>
    </location>
</feature>
<dbReference type="AlphaFoldDB" id="E5XV66"/>
<feature type="transmembrane region" description="Helical" evidence="1">
    <location>
        <begin position="117"/>
        <end position="141"/>
    </location>
</feature>
<protein>
    <recommendedName>
        <fullName evidence="2">DUF4395 domain-containing protein</fullName>
    </recommendedName>
</protein>
<feature type="transmembrane region" description="Helical" evidence="1">
    <location>
        <begin position="89"/>
        <end position="111"/>
    </location>
</feature>
<organism evidence="3 4">
    <name type="scientific">Segniliparus rugosus (strain ATCC BAA-974 / DSM 45345 / CCUG 50838 / CIP 108380 / JCM 13579 / CDC 945)</name>
    <dbReference type="NCBI Taxonomy" id="679197"/>
    <lineage>
        <taxon>Bacteria</taxon>
        <taxon>Bacillati</taxon>
        <taxon>Actinomycetota</taxon>
        <taxon>Actinomycetes</taxon>
        <taxon>Mycobacteriales</taxon>
        <taxon>Segniliparaceae</taxon>
        <taxon>Segniliparus</taxon>
    </lineage>
</organism>
<evidence type="ECO:0000313" key="4">
    <source>
        <dbReference type="Proteomes" id="UP000004816"/>
    </source>
</evidence>
<dbReference type="eggNOG" id="ENOG5031D6V">
    <property type="taxonomic scope" value="Bacteria"/>
</dbReference>
<sequence>MTSPSADQVDVRGPRFAATITTVVIALVLVLSSVNQPAALAVLAAQTIVFATTAALGPKRGPYGKLFARLVAPKLGPTREREPVAPLRFAQLVGFLFGAVGVAGFALGLALPSSGATVVGVVATAFALVAAFLNAAFGLCLGCELYPLVLRLGGAKNSAPNPQPSH</sequence>
<gene>
    <name evidence="3" type="ORF">HMPREF9336_03388</name>
</gene>
<dbReference type="HOGENOM" id="CLU_115719_1_0_11"/>
<dbReference type="InterPro" id="IPR025508">
    <property type="entry name" value="DUF4395"/>
</dbReference>
<evidence type="ECO:0000313" key="3">
    <source>
        <dbReference type="EMBL" id="EFV11771.1"/>
    </source>
</evidence>
<keyword evidence="1" id="KW-0812">Transmembrane</keyword>